<dbReference type="GeneID" id="81426128"/>
<evidence type="ECO:0000313" key="3">
    <source>
        <dbReference type="Proteomes" id="UP001149163"/>
    </source>
</evidence>
<gene>
    <name evidence="2" type="ORF">N7482_004827</name>
</gene>
<organism evidence="2 3">
    <name type="scientific">Penicillium canariense</name>
    <dbReference type="NCBI Taxonomy" id="189055"/>
    <lineage>
        <taxon>Eukaryota</taxon>
        <taxon>Fungi</taxon>
        <taxon>Dikarya</taxon>
        <taxon>Ascomycota</taxon>
        <taxon>Pezizomycotina</taxon>
        <taxon>Eurotiomycetes</taxon>
        <taxon>Eurotiomycetidae</taxon>
        <taxon>Eurotiales</taxon>
        <taxon>Aspergillaceae</taxon>
        <taxon>Penicillium</taxon>
    </lineage>
</organism>
<accession>A0A9W9I9H0</accession>
<reference evidence="2" key="2">
    <citation type="journal article" date="2023" name="IMA Fungus">
        <title>Comparative genomic study of the Penicillium genus elucidates a diverse pangenome and 15 lateral gene transfer events.</title>
        <authorList>
            <person name="Petersen C."/>
            <person name="Sorensen T."/>
            <person name="Nielsen M.R."/>
            <person name="Sondergaard T.E."/>
            <person name="Sorensen J.L."/>
            <person name="Fitzpatrick D.A."/>
            <person name="Frisvad J.C."/>
            <person name="Nielsen K.L."/>
        </authorList>
    </citation>
    <scope>NUCLEOTIDE SEQUENCE</scope>
    <source>
        <strain evidence="2">IBT 26290</strain>
    </source>
</reference>
<feature type="transmembrane region" description="Helical" evidence="1">
    <location>
        <begin position="161"/>
        <end position="181"/>
    </location>
</feature>
<name>A0A9W9I9H0_9EURO</name>
<proteinExistence type="predicted"/>
<dbReference type="Proteomes" id="UP001149163">
    <property type="component" value="Unassembled WGS sequence"/>
</dbReference>
<keyword evidence="1" id="KW-1133">Transmembrane helix</keyword>
<dbReference type="AlphaFoldDB" id="A0A9W9I9H0"/>
<dbReference type="EMBL" id="JAPQKN010000002">
    <property type="protein sequence ID" value="KAJ5169233.1"/>
    <property type="molecule type" value="Genomic_DNA"/>
</dbReference>
<reference evidence="2" key="1">
    <citation type="submission" date="2022-11" db="EMBL/GenBank/DDBJ databases">
        <authorList>
            <person name="Petersen C."/>
        </authorList>
    </citation>
    <scope>NUCLEOTIDE SEQUENCE</scope>
    <source>
        <strain evidence="2">IBT 26290</strain>
    </source>
</reference>
<comment type="caution">
    <text evidence="2">The sequence shown here is derived from an EMBL/GenBank/DDBJ whole genome shotgun (WGS) entry which is preliminary data.</text>
</comment>
<evidence type="ECO:0000256" key="1">
    <source>
        <dbReference type="SAM" id="Phobius"/>
    </source>
</evidence>
<keyword evidence="1" id="KW-0472">Membrane</keyword>
<dbReference type="RefSeq" id="XP_056545694.1">
    <property type="nucleotide sequence ID" value="XM_056686952.1"/>
</dbReference>
<keyword evidence="3" id="KW-1185">Reference proteome</keyword>
<protein>
    <submittedName>
        <fullName evidence="2">Uncharacterized protein</fullName>
    </submittedName>
</protein>
<evidence type="ECO:0000313" key="2">
    <source>
        <dbReference type="EMBL" id="KAJ5169233.1"/>
    </source>
</evidence>
<sequence>MDHTSREFPLDWGNSAGHPSSAQGLRYQIDYWNGTRRRGFGAQPGQLSALPLPAGRSDPFRGDTDNRLLTGVLATGLGDAGPDKLSTQVVPSVRLNHESETLLPEIPPLFSSLPHGHWQLKEENARSQNDNNPFGGLAPRRSMQVKKYQELSQATDHSGGLAGSLVLCLVLLWAVGFVLGIA</sequence>
<keyword evidence="1" id="KW-0812">Transmembrane</keyword>